<feature type="domain" description="C2H2-type" evidence="10">
    <location>
        <begin position="431"/>
        <end position="455"/>
    </location>
</feature>
<evidence type="ECO:0000256" key="9">
    <source>
        <dbReference type="SAM" id="MobiDB-lite"/>
    </source>
</evidence>
<protein>
    <recommendedName>
        <fullName evidence="10">C2H2-type domain-containing protein</fullName>
    </recommendedName>
</protein>
<dbReference type="InterPro" id="IPR013087">
    <property type="entry name" value="Znf_C2H2_type"/>
</dbReference>
<dbReference type="SMART" id="SM00355">
    <property type="entry name" value="ZnF_C2H2"/>
    <property type="match status" value="10"/>
</dbReference>
<evidence type="ECO:0000256" key="6">
    <source>
        <dbReference type="ARBA" id="ARBA00023163"/>
    </source>
</evidence>
<evidence type="ECO:0000256" key="4">
    <source>
        <dbReference type="ARBA" id="ARBA00022833"/>
    </source>
</evidence>
<evidence type="ECO:0000256" key="7">
    <source>
        <dbReference type="ARBA" id="ARBA00023242"/>
    </source>
</evidence>
<evidence type="ECO:0000259" key="10">
    <source>
        <dbReference type="PROSITE" id="PS50157"/>
    </source>
</evidence>
<feature type="compositionally biased region" description="Polar residues" evidence="9">
    <location>
        <begin position="406"/>
        <end position="416"/>
    </location>
</feature>
<dbReference type="EMBL" id="CAJPIZ010016875">
    <property type="protein sequence ID" value="CAG2115869.1"/>
    <property type="molecule type" value="Genomic_DNA"/>
</dbReference>
<dbReference type="SUPFAM" id="SSF57667">
    <property type="entry name" value="beta-beta-alpha zinc fingers"/>
    <property type="match status" value="4"/>
</dbReference>
<keyword evidence="5" id="KW-0805">Transcription regulation</keyword>
<evidence type="ECO:0000256" key="3">
    <source>
        <dbReference type="ARBA" id="ARBA00022771"/>
    </source>
</evidence>
<dbReference type="GO" id="GO:0005634">
    <property type="term" value="C:nucleus"/>
    <property type="evidence" value="ECO:0007669"/>
    <property type="project" value="UniProtKB-SubCell"/>
</dbReference>
<evidence type="ECO:0000256" key="1">
    <source>
        <dbReference type="ARBA" id="ARBA00004123"/>
    </source>
</evidence>
<dbReference type="PANTHER" id="PTHR46179:SF13">
    <property type="entry name" value="C2H2-TYPE DOMAIN-CONTAINING PROTEIN"/>
    <property type="match status" value="1"/>
</dbReference>
<evidence type="ECO:0000313" key="11">
    <source>
        <dbReference type="EMBL" id="CAD7635439.1"/>
    </source>
</evidence>
<evidence type="ECO:0000256" key="5">
    <source>
        <dbReference type="ARBA" id="ARBA00023015"/>
    </source>
</evidence>
<keyword evidence="6" id="KW-0804">Transcription</keyword>
<sequence>MKTHSTNRSDISRHRVCTHEGCGKAFRTKSNLNAHQLTHKTDKPFHCPHNGCQYKAVSKRYLKQHLKSHSTVITDRVNTCPFSDCQMAFKSMNELNVHRLTHVSGPAIKCGTKGCNEMFYTFSQRLRHRVSVHNRRTYSYRRGKQWFEWNGKIETQEVNEDMFNNLYDSNGLELRADINEGSCGKSTEPMNTTKQTLLNIISKPSTSQSSELEVIDLISEDSMEMPSNESMSQFLRQNKTERKKCLDLTTDAYICPINECHKSFETDAQFAKHLQSCHSGRQFMCDYEGCGKAFKRKNTLNDHLLIHNNIKFLNCPQNGCHFQTNKRFNLRQHMKTHSRGRFSCGVTDCQMIFTTRLNLRKHCLLNHNTNPTIECGTDGCIDIFYTESERNRHQIKIHSNRDDNQEVNQSSDDNNAQKSYSLRDFRIKHQFQCQLTDCGQRFTTNEMLAQHMNVHNCVDQTNRSIGDDINNETDGHLNDVREANTPRSGQPGSITCVICSQTKHYSYVQKRHGVFRRLSTGRRA</sequence>
<feature type="region of interest" description="Disordered" evidence="9">
    <location>
        <begin position="397"/>
        <end position="416"/>
    </location>
</feature>
<evidence type="ECO:0000313" key="12">
    <source>
        <dbReference type="Proteomes" id="UP000759131"/>
    </source>
</evidence>
<reference evidence="11" key="1">
    <citation type="submission" date="2020-11" db="EMBL/GenBank/DDBJ databases">
        <authorList>
            <person name="Tran Van P."/>
        </authorList>
    </citation>
    <scope>NUCLEOTIDE SEQUENCE</scope>
</reference>
<keyword evidence="4" id="KW-0862">Zinc</keyword>
<dbReference type="InterPro" id="IPR051061">
    <property type="entry name" value="Zinc_finger_trans_reg"/>
</dbReference>
<feature type="domain" description="C2H2-type" evidence="10">
    <location>
        <begin position="283"/>
        <end position="312"/>
    </location>
</feature>
<dbReference type="Pfam" id="PF00096">
    <property type="entry name" value="zf-C2H2"/>
    <property type="match status" value="3"/>
</dbReference>
<gene>
    <name evidence="11" type="ORF">OSB1V03_LOCUS15830</name>
</gene>
<feature type="domain" description="C2H2-type" evidence="10">
    <location>
        <begin position="15"/>
        <end position="44"/>
    </location>
</feature>
<dbReference type="Gene3D" id="3.30.160.60">
    <property type="entry name" value="Classic Zinc Finger"/>
    <property type="match status" value="6"/>
</dbReference>
<keyword evidence="12" id="KW-1185">Reference proteome</keyword>
<evidence type="ECO:0000256" key="2">
    <source>
        <dbReference type="ARBA" id="ARBA00022723"/>
    </source>
</evidence>
<evidence type="ECO:0000256" key="8">
    <source>
        <dbReference type="PROSITE-ProRule" id="PRU00042"/>
    </source>
</evidence>
<organism evidence="11">
    <name type="scientific">Medioppia subpectinata</name>
    <dbReference type="NCBI Taxonomy" id="1979941"/>
    <lineage>
        <taxon>Eukaryota</taxon>
        <taxon>Metazoa</taxon>
        <taxon>Ecdysozoa</taxon>
        <taxon>Arthropoda</taxon>
        <taxon>Chelicerata</taxon>
        <taxon>Arachnida</taxon>
        <taxon>Acari</taxon>
        <taxon>Acariformes</taxon>
        <taxon>Sarcoptiformes</taxon>
        <taxon>Oribatida</taxon>
        <taxon>Brachypylina</taxon>
        <taxon>Oppioidea</taxon>
        <taxon>Oppiidae</taxon>
        <taxon>Medioppia</taxon>
    </lineage>
</organism>
<feature type="domain" description="C2H2-type" evidence="10">
    <location>
        <begin position="253"/>
        <end position="283"/>
    </location>
</feature>
<comment type="subcellular location">
    <subcellularLocation>
        <location evidence="1">Nucleus</location>
    </subcellularLocation>
</comment>
<dbReference type="EMBL" id="OC871450">
    <property type="protein sequence ID" value="CAD7635439.1"/>
    <property type="molecule type" value="Genomic_DNA"/>
</dbReference>
<dbReference type="GO" id="GO:0008270">
    <property type="term" value="F:zinc ion binding"/>
    <property type="evidence" value="ECO:0007669"/>
    <property type="project" value="UniProtKB-KW"/>
</dbReference>
<keyword evidence="3 8" id="KW-0863">Zinc-finger</keyword>
<dbReference type="Proteomes" id="UP000759131">
    <property type="component" value="Unassembled WGS sequence"/>
</dbReference>
<accession>A0A7R9Q8I0</accession>
<dbReference type="OrthoDB" id="6406401at2759"/>
<name>A0A7R9Q8I0_9ACAR</name>
<dbReference type="PROSITE" id="PS00028">
    <property type="entry name" value="ZINC_FINGER_C2H2_1"/>
    <property type="match status" value="8"/>
</dbReference>
<dbReference type="InterPro" id="IPR036236">
    <property type="entry name" value="Znf_C2H2_sf"/>
</dbReference>
<proteinExistence type="predicted"/>
<dbReference type="GO" id="GO:0006357">
    <property type="term" value="P:regulation of transcription by RNA polymerase II"/>
    <property type="evidence" value="ECO:0007669"/>
    <property type="project" value="TreeGrafter"/>
</dbReference>
<keyword evidence="2" id="KW-0479">Metal-binding</keyword>
<keyword evidence="7" id="KW-0539">Nucleus</keyword>
<dbReference type="PROSITE" id="PS50157">
    <property type="entry name" value="ZINC_FINGER_C2H2_2"/>
    <property type="match status" value="4"/>
</dbReference>
<dbReference type="PANTHER" id="PTHR46179">
    <property type="entry name" value="ZINC FINGER PROTEIN"/>
    <property type="match status" value="1"/>
</dbReference>
<dbReference type="AlphaFoldDB" id="A0A7R9Q8I0"/>